<keyword evidence="2" id="KW-1185">Reference proteome</keyword>
<reference evidence="1" key="2">
    <citation type="journal article" date="2023" name="BMC Genomics">
        <title>Pest status, molecular evolution, and epigenetic factors derived from the genome assembly of Frankliniella fusca, a thysanopteran phytovirus vector.</title>
        <authorList>
            <person name="Catto M.A."/>
            <person name="Labadie P.E."/>
            <person name="Jacobson A.L."/>
            <person name="Kennedy G.G."/>
            <person name="Srinivasan R."/>
            <person name="Hunt B.G."/>
        </authorList>
    </citation>
    <scope>NUCLEOTIDE SEQUENCE</scope>
    <source>
        <strain evidence="1">PL_HMW_Pooled</strain>
    </source>
</reference>
<dbReference type="EMBL" id="JAHWGI010000020">
    <property type="protein sequence ID" value="KAK3907806.1"/>
    <property type="molecule type" value="Genomic_DNA"/>
</dbReference>
<proteinExistence type="predicted"/>
<sequence>MRKWGRLGRPDLP</sequence>
<accession>A0AAE1L5M5</accession>
<gene>
    <name evidence="1" type="ORF">KUF71_018442</name>
</gene>
<reference evidence="1" key="1">
    <citation type="submission" date="2021-07" db="EMBL/GenBank/DDBJ databases">
        <authorList>
            <person name="Catto M.A."/>
            <person name="Jacobson A."/>
            <person name="Kennedy G."/>
            <person name="Labadie P."/>
            <person name="Hunt B.G."/>
            <person name="Srinivasan R."/>
        </authorList>
    </citation>
    <scope>NUCLEOTIDE SEQUENCE</scope>
    <source>
        <strain evidence="1">PL_HMW_Pooled</strain>
        <tissue evidence="1">Head</tissue>
    </source>
</reference>
<evidence type="ECO:0000313" key="1">
    <source>
        <dbReference type="EMBL" id="KAK3907806.1"/>
    </source>
</evidence>
<name>A0AAE1L5M5_9NEOP</name>
<comment type="caution">
    <text evidence="1">The sequence shown here is derived from an EMBL/GenBank/DDBJ whole genome shotgun (WGS) entry which is preliminary data.</text>
</comment>
<evidence type="ECO:0000313" key="2">
    <source>
        <dbReference type="Proteomes" id="UP001219518"/>
    </source>
</evidence>
<protein>
    <submittedName>
        <fullName evidence="1">Uncharacterized protein</fullName>
    </submittedName>
</protein>
<dbReference type="Proteomes" id="UP001219518">
    <property type="component" value="Unassembled WGS sequence"/>
</dbReference>
<organism evidence="1 2">
    <name type="scientific">Frankliniella fusca</name>
    <dbReference type="NCBI Taxonomy" id="407009"/>
    <lineage>
        <taxon>Eukaryota</taxon>
        <taxon>Metazoa</taxon>
        <taxon>Ecdysozoa</taxon>
        <taxon>Arthropoda</taxon>
        <taxon>Hexapoda</taxon>
        <taxon>Insecta</taxon>
        <taxon>Pterygota</taxon>
        <taxon>Neoptera</taxon>
        <taxon>Paraneoptera</taxon>
        <taxon>Thysanoptera</taxon>
        <taxon>Terebrantia</taxon>
        <taxon>Thripoidea</taxon>
        <taxon>Thripidae</taxon>
        <taxon>Frankliniella</taxon>
    </lineage>
</organism>